<keyword evidence="7 9" id="KW-0406">Ion transport</keyword>
<dbReference type="GO" id="GO:0005886">
    <property type="term" value="C:plasma membrane"/>
    <property type="evidence" value="ECO:0007669"/>
    <property type="project" value="UniProtKB-SubCell"/>
</dbReference>
<keyword evidence="1 9" id="KW-0813">Transport</keyword>
<dbReference type="PANTHER" id="PTHR30607">
    <property type="entry name" value="POTASSIUM-TRANSPORTING ATPASE A CHAIN"/>
    <property type="match status" value="1"/>
</dbReference>
<evidence type="ECO:0000256" key="2">
    <source>
        <dbReference type="ARBA" id="ARBA00022475"/>
    </source>
</evidence>
<keyword evidence="11" id="KW-1185">Reference proteome</keyword>
<evidence type="ECO:0000256" key="6">
    <source>
        <dbReference type="ARBA" id="ARBA00022989"/>
    </source>
</evidence>
<keyword evidence="6 9" id="KW-1133">Transmembrane helix</keyword>
<dbReference type="GO" id="GO:0008556">
    <property type="term" value="F:P-type potassium transmembrane transporter activity"/>
    <property type="evidence" value="ECO:0007669"/>
    <property type="project" value="InterPro"/>
</dbReference>
<dbReference type="Proteomes" id="UP000055590">
    <property type="component" value="Chromosome"/>
</dbReference>
<evidence type="ECO:0000256" key="8">
    <source>
        <dbReference type="ARBA" id="ARBA00023136"/>
    </source>
</evidence>
<dbReference type="KEGG" id="vin:AKJ08_0137"/>
<dbReference type="Pfam" id="PF03814">
    <property type="entry name" value="KdpA"/>
    <property type="match status" value="1"/>
</dbReference>
<dbReference type="PIRSF" id="PIRSF001294">
    <property type="entry name" value="K_ATPaseA"/>
    <property type="match status" value="1"/>
</dbReference>
<dbReference type="RefSeq" id="WP_050724299.1">
    <property type="nucleotide sequence ID" value="NZ_CP012332.1"/>
</dbReference>
<gene>
    <name evidence="9" type="primary">kdpA</name>
    <name evidence="10" type="ORF">AKJ08_0137</name>
</gene>
<dbReference type="PANTHER" id="PTHR30607:SF2">
    <property type="entry name" value="POTASSIUM-TRANSPORTING ATPASE POTASSIUM-BINDING SUBUNIT"/>
    <property type="match status" value="1"/>
</dbReference>
<organism evidence="10 11">
    <name type="scientific">Vulgatibacter incomptus</name>
    <dbReference type="NCBI Taxonomy" id="1391653"/>
    <lineage>
        <taxon>Bacteria</taxon>
        <taxon>Pseudomonadati</taxon>
        <taxon>Myxococcota</taxon>
        <taxon>Myxococcia</taxon>
        <taxon>Myxococcales</taxon>
        <taxon>Cystobacterineae</taxon>
        <taxon>Vulgatibacteraceae</taxon>
        <taxon>Vulgatibacter</taxon>
    </lineage>
</organism>
<dbReference type="PATRIC" id="fig|1391653.3.peg.144"/>
<evidence type="ECO:0000256" key="4">
    <source>
        <dbReference type="ARBA" id="ARBA00022692"/>
    </source>
</evidence>
<dbReference type="STRING" id="1391653.AKJ08_0137"/>
<sequence>MGLRGWIELAVLFGAVVAAGPSFGSYMYRVFEGTERPLPRSFGRVERALLQLCGIDGEEEQTWPAYLGSLLLFHLLGFAVLYAILRLQHRLPLNPAQLGPMAGALAFNTAASFVSNTDWQAYTGERALSYLSQMLGLAWQNFTSAAAGIGVGLALARGLTRKPQGVLRPTVGSFPVDLIRSLVYVLLPTSLAAAVFFVSQGVIQSLAPYVHATTVEGASQLLPMGPVASQESIKLLGSNGGGFFGANSAHPFENPTPLTNLVEMFLVLWIPSGLIHTYGEMAGNKLQSWAILLAIALFFLGGSAIGYLAESSPNSALAGLPLDHAMGNMEGKELRLGAAASASFAAVTTASSCGATNAMLDSFNPLGGLVPMVLMQLGEVVFGGVGGGLAGLLIFALLSVFLAGLMVGRTPELLGKKIEAREMKLVVLYLLVYPLFVLVFTAWSGQDASALSSEANAGPHGLTERLYAYSSAVANNGSAFAGLNADTAWWNVTTGVGMLAGRFLPFAPVLAIAGSLAGKKRVPPGPGTFPTDSVLFAFLLTAVIAIVGALTFFPVISLGPLVEHFAATAGRLF</sequence>
<dbReference type="GO" id="GO:0030955">
    <property type="term" value="F:potassium ion binding"/>
    <property type="evidence" value="ECO:0007669"/>
    <property type="project" value="UniProtKB-UniRule"/>
</dbReference>
<feature type="transmembrane region" description="Helical" evidence="9">
    <location>
        <begin position="426"/>
        <end position="443"/>
    </location>
</feature>
<feature type="transmembrane region" description="Helical" evidence="9">
    <location>
        <begin position="65"/>
        <end position="85"/>
    </location>
</feature>
<evidence type="ECO:0000313" key="10">
    <source>
        <dbReference type="EMBL" id="AKU89750.1"/>
    </source>
</evidence>
<keyword evidence="4 9" id="KW-0812">Transmembrane</keyword>
<protein>
    <recommendedName>
        <fullName evidence="9">Potassium-transporting ATPase potassium-binding subunit</fullName>
    </recommendedName>
    <alternativeName>
        <fullName evidence="9">ATP phosphohydrolase [potassium-transporting] A chain</fullName>
    </alternativeName>
    <alternativeName>
        <fullName evidence="9">Potassium-binding and translocating subunit A</fullName>
    </alternativeName>
    <alternativeName>
        <fullName evidence="9">Potassium-translocating ATPase A chain</fullName>
    </alternativeName>
</protein>
<feature type="transmembrane region" description="Helical" evidence="9">
    <location>
        <begin position="137"/>
        <end position="160"/>
    </location>
</feature>
<comment type="subcellular location">
    <subcellularLocation>
        <location evidence="9">Cell membrane</location>
        <topology evidence="9">Multi-pass membrane protein</topology>
    </subcellularLocation>
</comment>
<keyword evidence="2 9" id="KW-1003">Cell membrane</keyword>
<dbReference type="EMBL" id="CP012332">
    <property type="protein sequence ID" value="AKU89750.1"/>
    <property type="molecule type" value="Genomic_DNA"/>
</dbReference>
<dbReference type="HAMAP" id="MF_00275">
    <property type="entry name" value="KdpA"/>
    <property type="match status" value="1"/>
</dbReference>
<feature type="transmembrane region" description="Helical" evidence="9">
    <location>
        <begin position="289"/>
        <end position="309"/>
    </location>
</feature>
<comment type="similarity">
    <text evidence="9">Belongs to the KdpA family.</text>
</comment>
<feature type="transmembrane region" description="Helical" evidence="9">
    <location>
        <begin position="534"/>
        <end position="556"/>
    </location>
</feature>
<dbReference type="OrthoDB" id="9763796at2"/>
<dbReference type="NCBIfam" id="TIGR00680">
    <property type="entry name" value="kdpA"/>
    <property type="match status" value="1"/>
</dbReference>
<evidence type="ECO:0000256" key="3">
    <source>
        <dbReference type="ARBA" id="ARBA00022538"/>
    </source>
</evidence>
<feature type="transmembrane region" description="Helical" evidence="9">
    <location>
        <begin position="488"/>
        <end position="513"/>
    </location>
</feature>
<evidence type="ECO:0000256" key="1">
    <source>
        <dbReference type="ARBA" id="ARBA00022448"/>
    </source>
</evidence>
<evidence type="ECO:0000256" key="9">
    <source>
        <dbReference type="HAMAP-Rule" id="MF_00275"/>
    </source>
</evidence>
<dbReference type="InterPro" id="IPR004623">
    <property type="entry name" value="KdpA"/>
</dbReference>
<proteinExistence type="inferred from homology"/>
<comment type="subunit">
    <text evidence="9">The system is composed of three essential subunits: KdpA, KdpB and KdpC.</text>
</comment>
<evidence type="ECO:0000256" key="7">
    <source>
        <dbReference type="ARBA" id="ARBA00023065"/>
    </source>
</evidence>
<keyword evidence="3 9" id="KW-0633">Potassium transport</keyword>
<feature type="transmembrane region" description="Helical" evidence="9">
    <location>
        <begin position="380"/>
        <end position="405"/>
    </location>
</feature>
<evidence type="ECO:0000313" key="11">
    <source>
        <dbReference type="Proteomes" id="UP000055590"/>
    </source>
</evidence>
<feature type="transmembrane region" description="Helical" evidence="9">
    <location>
        <begin position="97"/>
        <end position="117"/>
    </location>
</feature>
<feature type="transmembrane region" description="Helical" evidence="9">
    <location>
        <begin position="181"/>
        <end position="203"/>
    </location>
</feature>
<feature type="transmembrane region" description="Helical" evidence="9">
    <location>
        <begin position="258"/>
        <end position="277"/>
    </location>
</feature>
<dbReference type="AlphaFoldDB" id="A0A0K1P8B0"/>
<keyword evidence="8 9" id="KW-0472">Membrane</keyword>
<evidence type="ECO:0000256" key="5">
    <source>
        <dbReference type="ARBA" id="ARBA00022958"/>
    </source>
</evidence>
<reference evidence="10 11" key="1">
    <citation type="submission" date="2015-08" db="EMBL/GenBank/DDBJ databases">
        <authorList>
            <person name="Babu N.S."/>
            <person name="Beckwith C.J."/>
            <person name="Beseler K.G."/>
            <person name="Brison A."/>
            <person name="Carone J.V."/>
            <person name="Caskin T.P."/>
            <person name="Diamond M."/>
            <person name="Durham M.E."/>
            <person name="Foxe J.M."/>
            <person name="Go M."/>
            <person name="Henderson B.A."/>
            <person name="Jones I.B."/>
            <person name="McGettigan J.A."/>
            <person name="Micheletti S.J."/>
            <person name="Nasrallah M.E."/>
            <person name="Ortiz D."/>
            <person name="Piller C.R."/>
            <person name="Privatt S.R."/>
            <person name="Schneider S.L."/>
            <person name="Sharp S."/>
            <person name="Smith T.C."/>
            <person name="Stanton J.D."/>
            <person name="Ullery H.E."/>
            <person name="Wilson R.J."/>
            <person name="Serrano M.G."/>
            <person name="Buck G."/>
            <person name="Lee V."/>
            <person name="Wang Y."/>
            <person name="Carvalho R."/>
            <person name="Voegtly L."/>
            <person name="Shi R."/>
            <person name="Duckworth R."/>
            <person name="Johnson A."/>
            <person name="Loviza R."/>
            <person name="Walstead R."/>
            <person name="Shah Z."/>
            <person name="Kiflezghi M."/>
            <person name="Wade K."/>
            <person name="Ball S.L."/>
            <person name="Bradley K.W."/>
            <person name="Asai D.J."/>
            <person name="Bowman C.A."/>
            <person name="Russell D.A."/>
            <person name="Pope W.H."/>
            <person name="Jacobs-Sera D."/>
            <person name="Hendrix R.W."/>
            <person name="Hatfull G.F."/>
        </authorList>
    </citation>
    <scope>NUCLEOTIDE SEQUENCE [LARGE SCALE GENOMIC DNA]</scope>
    <source>
        <strain evidence="10 11">DSM 27710</strain>
    </source>
</reference>
<accession>A0A0K1P8B0</accession>
<comment type="function">
    <text evidence="9">Part of the high-affinity ATP-driven potassium transport (or Kdp) system, which catalyzes the hydrolysis of ATP coupled with the electrogenic transport of potassium into the cytoplasm. This subunit binds the extracellular potassium ions and delivers the ions to the membrane domain of KdpB through an intramembrane tunnel.</text>
</comment>
<name>A0A0K1P8B0_9BACT</name>
<keyword evidence="5 9" id="KW-0630">Potassium</keyword>